<organism evidence="1 2">
    <name type="scientific">Fusarium equiseti</name>
    <name type="common">Fusarium scirpi</name>
    <dbReference type="NCBI Taxonomy" id="61235"/>
    <lineage>
        <taxon>Eukaryota</taxon>
        <taxon>Fungi</taxon>
        <taxon>Dikarya</taxon>
        <taxon>Ascomycota</taxon>
        <taxon>Pezizomycotina</taxon>
        <taxon>Sordariomycetes</taxon>
        <taxon>Hypocreomycetidae</taxon>
        <taxon>Hypocreales</taxon>
        <taxon>Nectriaceae</taxon>
        <taxon>Fusarium</taxon>
        <taxon>Fusarium incarnatum-equiseti species complex</taxon>
    </lineage>
</organism>
<accession>A0A8J2NDM9</accession>
<evidence type="ECO:0000313" key="1">
    <source>
        <dbReference type="EMBL" id="CAG7560618.1"/>
    </source>
</evidence>
<comment type="caution">
    <text evidence="1">The sequence shown here is derived from an EMBL/GenBank/DDBJ whole genome shotgun (WGS) entry which is preliminary data.</text>
</comment>
<proteinExistence type="predicted"/>
<name>A0A8J2NDM9_FUSEQ</name>
<sequence>MTNREATYFYAPTWDNPPDGPIKLGNIINSVQEPHRPRFYCPPSDESDVSKLKRTAFAGNDGKDADLDPNPLRDDHMAHDFDGLVALSSRGPTAENRLKPDVVAPGTAILSARSQNKSTWPLCILAMQADLLVPSFVMIGCLKAVPHLDIPLASTLWPITFAAVLGPFLKTLALFQAERGTTVGSLEFLLTGQTTVAVFKNLFTLQYIRAWTIAIAAIWCLSPLGGQAIVRSLTLEKNIETAEIPAAHYFSQVPLKHMATRMANLTGDTNALGTGTAAITGIPDFRRVVMAALSGPEVLVSHANRSNIGFEAAVSGIGGYPQAARLGQQDMWHNVRIPFMEYLDGYDSANPTVWTSVPEDKINSFSSFIGVPIRGGSRSRAGNSSMILNSRYQTLACGDHVNGTNWMQANKNPSTYFHESILNATGGIGAPTHWPGYNDGRDTGTKPSLWLDVLNNNETNAHFYGSTLFEPSSELQLLIGGKCLHGTSSPYTGIRMCNVSTSYVDVAVECTRAYDVSDLRCQVRRIRRSQIGNFSSMHSDLSELYIARAISFEMPAITATYNAMKPSLLEKYIRNPPTAFGNGEDHKDRMYGACYEDVSRRSFEARVATALNTFLMASYNYSVLTGTDGISLGQRNDMWQNFIATWTEYTEPVYTLNIVWFCISIISTLIMMACTASNAVIRHIIIAPDFLGSVDGLIRDSPFVKVDIESSDVGSGIQDIQPDENMGKIALTSDIRNSRLEWKRVYIS</sequence>
<reference evidence="1" key="1">
    <citation type="submission" date="2021-05" db="EMBL/GenBank/DDBJ databases">
        <authorList>
            <person name="Khan N."/>
        </authorList>
    </citation>
    <scope>NUCLEOTIDE SEQUENCE</scope>
</reference>
<dbReference type="EMBL" id="CAJSTJ010000136">
    <property type="protein sequence ID" value="CAG7560618.1"/>
    <property type="molecule type" value="Genomic_DNA"/>
</dbReference>
<dbReference type="Proteomes" id="UP000693738">
    <property type="component" value="Unassembled WGS sequence"/>
</dbReference>
<evidence type="ECO:0000313" key="2">
    <source>
        <dbReference type="Proteomes" id="UP000693738"/>
    </source>
</evidence>
<dbReference type="AlphaFoldDB" id="A0A8J2NDM9"/>
<protein>
    <submittedName>
        <fullName evidence="1">Uncharacterized protein</fullName>
    </submittedName>
</protein>
<gene>
    <name evidence="1" type="ORF">FEQUK3_LOCUS6376</name>
</gene>